<reference evidence="7 9" key="2">
    <citation type="submission" date="2019-03" db="EMBL/GenBank/DDBJ databases">
        <authorList>
            <person name="He R.-H."/>
        </authorList>
    </citation>
    <scope>NUCLEOTIDE SEQUENCE [LARGE SCALE GENOMIC DNA]</scope>
    <source>
        <strain evidence="7 9">DSM 19624</strain>
    </source>
</reference>
<dbReference type="Pfam" id="PF14905">
    <property type="entry name" value="OMP_b-brl_3"/>
    <property type="match status" value="1"/>
</dbReference>
<keyword evidence="4" id="KW-0732">Signal</keyword>
<keyword evidence="2" id="KW-0472">Membrane</keyword>
<keyword evidence="3" id="KW-0998">Cell outer membrane</keyword>
<dbReference type="EMBL" id="RCCK01000014">
    <property type="protein sequence ID" value="RLJ72733.1"/>
    <property type="molecule type" value="Genomic_DNA"/>
</dbReference>
<sequence length="812" mass="90691">MRKLLVIIFFLLFLATSNIFAQSSSTIISGKIVDEENKPIPGSSVTLLNLKDSVVVKIIPSDNNGQFSFDFIKNGGYFLKVSSLGFNSYRSEIIIIPVGQERFDAGNIKLKSKGQDLAAVEIKAIKPLVEVRADRMILNVSSSINAVGSNALELLGKSPMVRVDNSRISVNGKNGVSVYIDGKPTNLGGSDLASVLTGIQSSSIDAIEIITNPSAKYPAAGNAGIINIRLKKDKSLGFNGNVSFTSSFAHTPKYDGSINLNYRDKKYNVFGSYGYQYGKNRTLSDFFREVNNNNVITTLDQSAIYTRTNDNHNYRGGIDLFLSGKSTLGFLINGGLQNGPFTSQSSTNIYTGTNVLDSILNSSNNQTKNLRRINYNGNYQYQDAEGRSLGIDADYTSFKNDLNALLPNEFVRPDNSLIRKNNIRTSASTDIDIKSIKADYEQKALSGKLSFGLNYNDVSTRNSFQYFNAKNSNPEVLDPAQTRDFSYKEKVSAAYLSYNRDFKKINFQIGLRAEQTAANGGLTTIMASNYRNVDTSYTNLFPNGSINLVINKYSSLGFSYSRRIDRPSYEDLNPFITPLDELTFSQGNSFLKPQYTDNYQFTYKYKIITAIAGYSHVKDYFTQVLDTLAGNKSIQTVKNIPVQNVFNLGVTAQFSITKWWSNYSFLSISNTRFAGNLNKAILDIDQTKLFIYNDNTFVLPKSWSTQLTTYYNGPSLNGATRYGGMWTLDYGIQKKLFNDNAIFKLLVTDVFNTLRTNGLINFSGTYLRSHFQTESRQLRLSFTYRFGEKTVKQARKRTTSAESESKRLKGQN</sequence>
<evidence type="ECO:0000259" key="5">
    <source>
        <dbReference type="Pfam" id="PF14905"/>
    </source>
</evidence>
<comment type="subcellular location">
    <subcellularLocation>
        <location evidence="1">Cell outer membrane</location>
    </subcellularLocation>
</comment>
<protein>
    <submittedName>
        <fullName evidence="6">Outer membrane receptor protein involved in Fe transport</fullName>
    </submittedName>
    <submittedName>
        <fullName evidence="7">TonB-dependent receptor</fullName>
    </submittedName>
</protein>
<evidence type="ECO:0000256" key="2">
    <source>
        <dbReference type="ARBA" id="ARBA00023136"/>
    </source>
</evidence>
<organism evidence="6 8">
    <name type="scientific">Pedobacter alluvionis</name>
    <dbReference type="NCBI Taxonomy" id="475253"/>
    <lineage>
        <taxon>Bacteria</taxon>
        <taxon>Pseudomonadati</taxon>
        <taxon>Bacteroidota</taxon>
        <taxon>Sphingobacteriia</taxon>
        <taxon>Sphingobacteriales</taxon>
        <taxon>Sphingobacteriaceae</taxon>
        <taxon>Pedobacter</taxon>
    </lineage>
</organism>
<dbReference type="OrthoDB" id="606851at2"/>
<dbReference type="InterPro" id="IPR037066">
    <property type="entry name" value="Plug_dom_sf"/>
</dbReference>
<dbReference type="Gene3D" id="2.170.130.10">
    <property type="entry name" value="TonB-dependent receptor, plug domain"/>
    <property type="match status" value="1"/>
</dbReference>
<dbReference type="SUPFAM" id="SSF56935">
    <property type="entry name" value="Porins"/>
    <property type="match status" value="1"/>
</dbReference>
<proteinExistence type="predicted"/>
<dbReference type="InterPro" id="IPR036942">
    <property type="entry name" value="Beta-barrel_TonB_sf"/>
</dbReference>
<evidence type="ECO:0000256" key="3">
    <source>
        <dbReference type="ARBA" id="ARBA00023237"/>
    </source>
</evidence>
<dbReference type="PANTHER" id="PTHR40980">
    <property type="entry name" value="PLUG DOMAIN-CONTAINING PROTEIN"/>
    <property type="match status" value="1"/>
</dbReference>
<feature type="signal peptide" evidence="4">
    <location>
        <begin position="1"/>
        <end position="21"/>
    </location>
</feature>
<dbReference type="Gene3D" id="2.40.170.20">
    <property type="entry name" value="TonB-dependent receptor, beta-barrel domain"/>
    <property type="match status" value="1"/>
</dbReference>
<dbReference type="PANTHER" id="PTHR40980:SF4">
    <property type="entry name" value="TONB-DEPENDENT RECEPTOR-LIKE BETA-BARREL DOMAIN-CONTAINING PROTEIN"/>
    <property type="match status" value="1"/>
</dbReference>
<dbReference type="GO" id="GO:0009279">
    <property type="term" value="C:cell outer membrane"/>
    <property type="evidence" value="ECO:0007669"/>
    <property type="project" value="UniProtKB-SubCell"/>
</dbReference>
<feature type="chain" id="PRO_5044605480" evidence="4">
    <location>
        <begin position="22"/>
        <end position="812"/>
    </location>
</feature>
<comment type="caution">
    <text evidence="6">The sequence shown here is derived from an EMBL/GenBank/DDBJ whole genome shotgun (WGS) entry which is preliminary data.</text>
</comment>
<dbReference type="AlphaFoldDB" id="A0A497XVU0"/>
<evidence type="ECO:0000313" key="9">
    <source>
        <dbReference type="Proteomes" id="UP000297429"/>
    </source>
</evidence>
<feature type="domain" description="Outer membrane protein beta-barrel" evidence="5">
    <location>
        <begin position="383"/>
        <end position="784"/>
    </location>
</feature>
<dbReference type="InterPro" id="IPR008969">
    <property type="entry name" value="CarboxyPept-like_regulatory"/>
</dbReference>
<gene>
    <name evidence="6" type="ORF">BCL90_4372</name>
    <name evidence="7" type="ORF">E3V97_20530</name>
</gene>
<evidence type="ECO:0000313" key="6">
    <source>
        <dbReference type="EMBL" id="RLJ72733.1"/>
    </source>
</evidence>
<dbReference type="Proteomes" id="UP000297429">
    <property type="component" value="Unassembled WGS sequence"/>
</dbReference>
<evidence type="ECO:0000313" key="8">
    <source>
        <dbReference type="Proteomes" id="UP000273898"/>
    </source>
</evidence>
<evidence type="ECO:0000256" key="4">
    <source>
        <dbReference type="SAM" id="SignalP"/>
    </source>
</evidence>
<dbReference type="Pfam" id="PF13620">
    <property type="entry name" value="CarboxypepD_reg"/>
    <property type="match status" value="1"/>
</dbReference>
<keyword evidence="6" id="KW-0675">Receptor</keyword>
<dbReference type="InterPro" id="IPR041700">
    <property type="entry name" value="OMP_b-brl_3"/>
</dbReference>
<dbReference type="EMBL" id="SOPX01000004">
    <property type="protein sequence ID" value="TFB29427.1"/>
    <property type="molecule type" value="Genomic_DNA"/>
</dbReference>
<name>A0A497XVU0_9SPHI</name>
<evidence type="ECO:0000256" key="1">
    <source>
        <dbReference type="ARBA" id="ARBA00004442"/>
    </source>
</evidence>
<accession>A0A497XVU0</accession>
<dbReference type="Proteomes" id="UP000273898">
    <property type="component" value="Unassembled WGS sequence"/>
</dbReference>
<dbReference type="Gene3D" id="2.60.40.1120">
    <property type="entry name" value="Carboxypeptidase-like, regulatory domain"/>
    <property type="match status" value="1"/>
</dbReference>
<dbReference type="RefSeq" id="WP_121286840.1">
    <property type="nucleotide sequence ID" value="NZ_RCCK01000014.1"/>
</dbReference>
<reference evidence="6 8" key="1">
    <citation type="submission" date="2018-10" db="EMBL/GenBank/DDBJ databases">
        <title>Genomic Encyclopedia of Archaeal and Bacterial Type Strains, Phase II (KMG-II): from individual species to whole genera.</title>
        <authorList>
            <person name="Goeker M."/>
        </authorList>
    </citation>
    <scope>NUCLEOTIDE SEQUENCE [LARGE SCALE GENOMIC DNA]</scope>
    <source>
        <strain evidence="6 8">DSM 19624</strain>
    </source>
</reference>
<evidence type="ECO:0000313" key="7">
    <source>
        <dbReference type="EMBL" id="TFB29427.1"/>
    </source>
</evidence>
<dbReference type="SUPFAM" id="SSF49464">
    <property type="entry name" value="Carboxypeptidase regulatory domain-like"/>
    <property type="match status" value="1"/>
</dbReference>
<keyword evidence="9" id="KW-1185">Reference proteome</keyword>